<evidence type="ECO:0000256" key="2">
    <source>
        <dbReference type="ARBA" id="ARBA00023015"/>
    </source>
</evidence>
<reference evidence="9" key="2">
    <citation type="journal article" date="2017" name="J. Anim. Genet.">
        <title>Multiple reference genome sequences of hot pepper reveal the massive evolution of plant disease resistance genes by retroduplication.</title>
        <authorList>
            <person name="Kim S."/>
            <person name="Park J."/>
            <person name="Yeom S.-I."/>
            <person name="Kim Y.-M."/>
            <person name="Seo E."/>
            <person name="Kim K.-T."/>
            <person name="Kim M.-S."/>
            <person name="Lee J.M."/>
            <person name="Cheong K."/>
            <person name="Shin H.-S."/>
            <person name="Kim S.-B."/>
            <person name="Han K."/>
            <person name="Lee J."/>
            <person name="Park M."/>
            <person name="Lee H.-A."/>
            <person name="Lee H.-Y."/>
            <person name="Lee Y."/>
            <person name="Oh S."/>
            <person name="Lee J.H."/>
            <person name="Choi E."/>
            <person name="Choi E."/>
            <person name="Lee S.E."/>
            <person name="Jeon J."/>
            <person name="Kim H."/>
            <person name="Choi G."/>
            <person name="Song H."/>
            <person name="Lee J."/>
            <person name="Lee S.-C."/>
            <person name="Kwon J.-K."/>
            <person name="Lee H.-Y."/>
            <person name="Koo N."/>
            <person name="Hong Y."/>
            <person name="Kim R.W."/>
            <person name="Kang W.-H."/>
            <person name="Huh J.H."/>
            <person name="Kang B.-C."/>
            <person name="Yang T.-J."/>
            <person name="Lee Y.-H."/>
            <person name="Bennetzen J.L."/>
            <person name="Choi D."/>
        </authorList>
    </citation>
    <scope>NUCLEOTIDE SEQUENCE [LARGE SCALE GENOMIC DNA]</scope>
    <source>
        <strain evidence="9">cv. PBC81</strain>
    </source>
</reference>
<keyword evidence="9" id="KW-1185">Reference proteome</keyword>
<dbReference type="EMBL" id="MLFT02000004">
    <property type="protein sequence ID" value="PHT49785.1"/>
    <property type="molecule type" value="Genomic_DNA"/>
</dbReference>
<feature type="domain" description="BZIP" evidence="7">
    <location>
        <begin position="21"/>
        <end position="84"/>
    </location>
</feature>
<feature type="compositionally biased region" description="Polar residues" evidence="6">
    <location>
        <begin position="1"/>
        <end position="20"/>
    </location>
</feature>
<dbReference type="GO" id="GO:0005634">
    <property type="term" value="C:nucleus"/>
    <property type="evidence" value="ECO:0007669"/>
    <property type="project" value="UniProtKB-SubCell"/>
</dbReference>
<dbReference type="SMART" id="SM00338">
    <property type="entry name" value="BRLZ"/>
    <property type="match status" value="1"/>
</dbReference>
<evidence type="ECO:0000313" key="8">
    <source>
        <dbReference type="EMBL" id="PHT49785.1"/>
    </source>
</evidence>
<keyword evidence="4" id="KW-0804">Transcription</keyword>
<dbReference type="CDD" id="cd14702">
    <property type="entry name" value="bZIP_plant_GBF1"/>
    <property type="match status" value="1"/>
</dbReference>
<keyword evidence="3" id="KW-0238">DNA-binding</keyword>
<dbReference type="GO" id="GO:0045893">
    <property type="term" value="P:positive regulation of DNA-templated transcription"/>
    <property type="evidence" value="ECO:0007669"/>
    <property type="project" value="TreeGrafter"/>
</dbReference>
<comment type="caution">
    <text evidence="8">The sequence shown here is derived from an EMBL/GenBank/DDBJ whole genome shotgun (WGS) entry which is preliminary data.</text>
</comment>
<evidence type="ECO:0000313" key="9">
    <source>
        <dbReference type="Proteomes" id="UP000224567"/>
    </source>
</evidence>
<dbReference type="Pfam" id="PF00170">
    <property type="entry name" value="bZIP_1"/>
    <property type="match status" value="1"/>
</dbReference>
<dbReference type="OrthoDB" id="551672at2759"/>
<organism evidence="8 9">
    <name type="scientific">Capsicum baccatum</name>
    <name type="common">Peruvian pepper</name>
    <dbReference type="NCBI Taxonomy" id="33114"/>
    <lineage>
        <taxon>Eukaryota</taxon>
        <taxon>Viridiplantae</taxon>
        <taxon>Streptophyta</taxon>
        <taxon>Embryophyta</taxon>
        <taxon>Tracheophyta</taxon>
        <taxon>Spermatophyta</taxon>
        <taxon>Magnoliopsida</taxon>
        <taxon>eudicotyledons</taxon>
        <taxon>Gunneridae</taxon>
        <taxon>Pentapetalae</taxon>
        <taxon>asterids</taxon>
        <taxon>lamiids</taxon>
        <taxon>Solanales</taxon>
        <taxon>Solanaceae</taxon>
        <taxon>Solanoideae</taxon>
        <taxon>Capsiceae</taxon>
        <taxon>Capsicum</taxon>
    </lineage>
</organism>
<keyword evidence="2" id="KW-0805">Transcription regulation</keyword>
<dbReference type="PANTHER" id="PTHR45764">
    <property type="entry name" value="BZIP TRANSCRIPTION FACTOR 44"/>
    <property type="match status" value="1"/>
</dbReference>
<dbReference type="GO" id="GO:0046982">
    <property type="term" value="F:protein heterodimerization activity"/>
    <property type="evidence" value="ECO:0007669"/>
    <property type="project" value="UniProtKB-ARBA"/>
</dbReference>
<dbReference type="PANTHER" id="PTHR45764:SF62">
    <property type="entry name" value="BZIP DOMAIN-CONTAINING PROTEIN"/>
    <property type="match status" value="1"/>
</dbReference>
<evidence type="ECO:0000256" key="4">
    <source>
        <dbReference type="ARBA" id="ARBA00023163"/>
    </source>
</evidence>
<dbReference type="SUPFAM" id="SSF57959">
    <property type="entry name" value="Leucine zipper domain"/>
    <property type="match status" value="1"/>
</dbReference>
<feature type="region of interest" description="Disordered" evidence="6">
    <location>
        <begin position="1"/>
        <end position="49"/>
    </location>
</feature>
<dbReference type="AlphaFoldDB" id="A0A2G2WX35"/>
<dbReference type="FunFam" id="1.20.5.170:FF:000020">
    <property type="entry name" value="BZIP transcription factor"/>
    <property type="match status" value="1"/>
</dbReference>
<evidence type="ECO:0000256" key="6">
    <source>
        <dbReference type="SAM" id="MobiDB-lite"/>
    </source>
</evidence>
<reference evidence="8 9" key="1">
    <citation type="journal article" date="2017" name="Genome Biol.">
        <title>New reference genome sequences of hot pepper reveal the massive evolution of plant disease-resistance genes by retroduplication.</title>
        <authorList>
            <person name="Kim S."/>
            <person name="Park J."/>
            <person name="Yeom S.I."/>
            <person name="Kim Y.M."/>
            <person name="Seo E."/>
            <person name="Kim K.T."/>
            <person name="Kim M.S."/>
            <person name="Lee J.M."/>
            <person name="Cheong K."/>
            <person name="Shin H.S."/>
            <person name="Kim S.B."/>
            <person name="Han K."/>
            <person name="Lee J."/>
            <person name="Park M."/>
            <person name="Lee H.A."/>
            <person name="Lee H.Y."/>
            <person name="Lee Y."/>
            <person name="Oh S."/>
            <person name="Lee J.H."/>
            <person name="Choi E."/>
            <person name="Choi E."/>
            <person name="Lee S.E."/>
            <person name="Jeon J."/>
            <person name="Kim H."/>
            <person name="Choi G."/>
            <person name="Song H."/>
            <person name="Lee J."/>
            <person name="Lee S.C."/>
            <person name="Kwon J.K."/>
            <person name="Lee H.Y."/>
            <person name="Koo N."/>
            <person name="Hong Y."/>
            <person name="Kim R.W."/>
            <person name="Kang W.H."/>
            <person name="Huh J.H."/>
            <person name="Kang B.C."/>
            <person name="Yang T.J."/>
            <person name="Lee Y.H."/>
            <person name="Bennetzen J.L."/>
            <person name="Choi D."/>
        </authorList>
    </citation>
    <scope>NUCLEOTIDE SEQUENCE [LARGE SCALE GENOMIC DNA]</scope>
    <source>
        <strain evidence="9">cv. PBC81</strain>
    </source>
</reference>
<evidence type="ECO:0000256" key="1">
    <source>
        <dbReference type="ARBA" id="ARBA00004123"/>
    </source>
</evidence>
<dbReference type="GO" id="GO:0003700">
    <property type="term" value="F:DNA-binding transcription factor activity"/>
    <property type="evidence" value="ECO:0007669"/>
    <property type="project" value="InterPro"/>
</dbReference>
<dbReference type="Gene3D" id="1.20.5.170">
    <property type="match status" value="1"/>
</dbReference>
<evidence type="ECO:0000256" key="5">
    <source>
        <dbReference type="ARBA" id="ARBA00023242"/>
    </source>
</evidence>
<dbReference type="InterPro" id="IPR004827">
    <property type="entry name" value="bZIP"/>
</dbReference>
<proteinExistence type="predicted"/>
<sequence>MASFSGTTSGSSQEDLQQLMDQRKRKRLISNRESARRSRMRKQKHSDDLTAQVNQLKEQKNQIATNINIVTYLFLNVKAENSILRAQLVELSHRLQSLNEMISCPHSPYLEKCTTVEGPETYPATVIQGPSNIAFNYHHDLDDFLNPWNLLNVNQPIMASSDSFSY</sequence>
<dbReference type="GO" id="GO:0000976">
    <property type="term" value="F:transcription cis-regulatory region binding"/>
    <property type="evidence" value="ECO:0007669"/>
    <property type="project" value="TreeGrafter"/>
</dbReference>
<dbReference type="Proteomes" id="UP000224567">
    <property type="component" value="Unassembled WGS sequence"/>
</dbReference>
<gene>
    <name evidence="8" type="ORF">CQW23_09532</name>
</gene>
<comment type="subcellular location">
    <subcellularLocation>
        <location evidence="1">Nucleus</location>
    </subcellularLocation>
</comment>
<name>A0A2G2WX35_CAPBA</name>
<protein>
    <recommendedName>
        <fullName evidence="7">BZIP domain-containing protein</fullName>
    </recommendedName>
</protein>
<keyword evidence="5" id="KW-0539">Nucleus</keyword>
<dbReference type="PROSITE" id="PS00036">
    <property type="entry name" value="BZIP_BASIC"/>
    <property type="match status" value="1"/>
</dbReference>
<evidence type="ECO:0000256" key="3">
    <source>
        <dbReference type="ARBA" id="ARBA00023125"/>
    </source>
</evidence>
<dbReference type="STRING" id="33114.A0A2G2WX35"/>
<dbReference type="InterPro" id="IPR046347">
    <property type="entry name" value="bZIP_sf"/>
</dbReference>
<accession>A0A2G2WX35</accession>
<dbReference type="PROSITE" id="PS50217">
    <property type="entry name" value="BZIP"/>
    <property type="match status" value="1"/>
</dbReference>
<dbReference type="InterPro" id="IPR045314">
    <property type="entry name" value="bZIP_plant_GBF1"/>
</dbReference>
<evidence type="ECO:0000259" key="7">
    <source>
        <dbReference type="PROSITE" id="PS50217"/>
    </source>
</evidence>